<protein>
    <recommendedName>
        <fullName evidence="1">Polymerase nucleotidyl transferase domain-containing protein</fullName>
    </recommendedName>
</protein>
<dbReference type="Proteomes" id="UP000176897">
    <property type="component" value="Unassembled WGS sequence"/>
</dbReference>
<name>A0A1F7UWH0_9BACT</name>
<dbReference type="Gene3D" id="3.30.460.10">
    <property type="entry name" value="Beta Polymerase, domain 2"/>
    <property type="match status" value="1"/>
</dbReference>
<dbReference type="InterPro" id="IPR052548">
    <property type="entry name" value="Type_VII_TA_antitoxin"/>
</dbReference>
<organism evidence="2 3">
    <name type="scientific">Candidatus Uhrbacteria bacterium RIFCSPLOWO2_01_FULL_47_24</name>
    <dbReference type="NCBI Taxonomy" id="1802401"/>
    <lineage>
        <taxon>Bacteria</taxon>
        <taxon>Candidatus Uhriibacteriota</taxon>
    </lineage>
</organism>
<dbReference type="CDD" id="cd05403">
    <property type="entry name" value="NT_KNTase_like"/>
    <property type="match status" value="1"/>
</dbReference>
<feature type="domain" description="Polymerase nucleotidyl transferase" evidence="1">
    <location>
        <begin position="13"/>
        <end position="83"/>
    </location>
</feature>
<dbReference type="PANTHER" id="PTHR33933">
    <property type="entry name" value="NUCLEOTIDYLTRANSFERASE"/>
    <property type="match status" value="1"/>
</dbReference>
<dbReference type="InterPro" id="IPR043519">
    <property type="entry name" value="NT_sf"/>
</dbReference>
<reference evidence="2 3" key="1">
    <citation type="journal article" date="2016" name="Nat. Commun.">
        <title>Thousands of microbial genomes shed light on interconnected biogeochemical processes in an aquifer system.</title>
        <authorList>
            <person name="Anantharaman K."/>
            <person name="Brown C.T."/>
            <person name="Hug L.A."/>
            <person name="Sharon I."/>
            <person name="Castelle C.J."/>
            <person name="Probst A.J."/>
            <person name="Thomas B.C."/>
            <person name="Singh A."/>
            <person name="Wilkins M.J."/>
            <person name="Karaoz U."/>
            <person name="Brodie E.L."/>
            <person name="Williams K.H."/>
            <person name="Hubbard S.S."/>
            <person name="Banfield J.F."/>
        </authorList>
    </citation>
    <scope>NUCLEOTIDE SEQUENCE [LARGE SCALE GENOMIC DNA]</scope>
</reference>
<evidence type="ECO:0000259" key="1">
    <source>
        <dbReference type="Pfam" id="PF01909"/>
    </source>
</evidence>
<dbReference type="GO" id="GO:0016779">
    <property type="term" value="F:nucleotidyltransferase activity"/>
    <property type="evidence" value="ECO:0007669"/>
    <property type="project" value="InterPro"/>
</dbReference>
<dbReference type="PANTHER" id="PTHR33933:SF1">
    <property type="entry name" value="PROTEIN ADENYLYLTRANSFERASE MNTA-RELATED"/>
    <property type="match status" value="1"/>
</dbReference>
<sequence length="108" mass="12851">MNKDTKKKIQEITKKIVKEYKPEKIILFGSYAWGVPHEDSDVDLLIVKNTTRPPRKRIEKIDRLFMRRDIPMDFLVYTPKELREKISLDRNLFLEDIVKNGITLYASN</sequence>
<dbReference type="STRING" id="1802401.A3B21_05070"/>
<dbReference type="Pfam" id="PF01909">
    <property type="entry name" value="NTP_transf_2"/>
    <property type="match status" value="1"/>
</dbReference>
<accession>A0A1F7UWH0</accession>
<dbReference type="AlphaFoldDB" id="A0A1F7UWH0"/>
<proteinExistence type="predicted"/>
<dbReference type="EMBL" id="MGEJ01000001">
    <property type="protein sequence ID" value="OGL82058.1"/>
    <property type="molecule type" value="Genomic_DNA"/>
</dbReference>
<evidence type="ECO:0000313" key="2">
    <source>
        <dbReference type="EMBL" id="OGL82058.1"/>
    </source>
</evidence>
<dbReference type="InterPro" id="IPR002934">
    <property type="entry name" value="Polymerase_NTP_transf_dom"/>
</dbReference>
<comment type="caution">
    <text evidence="2">The sequence shown here is derived from an EMBL/GenBank/DDBJ whole genome shotgun (WGS) entry which is preliminary data.</text>
</comment>
<evidence type="ECO:0000313" key="3">
    <source>
        <dbReference type="Proteomes" id="UP000176897"/>
    </source>
</evidence>
<dbReference type="SUPFAM" id="SSF81301">
    <property type="entry name" value="Nucleotidyltransferase"/>
    <property type="match status" value="1"/>
</dbReference>
<gene>
    <name evidence="2" type="ORF">A3B21_05070</name>
</gene>